<reference evidence="1 2" key="1">
    <citation type="submission" date="2018-03" db="EMBL/GenBank/DDBJ databases">
        <title>Whole genome sequencing of Histamine producing bacteria.</title>
        <authorList>
            <person name="Butler K."/>
        </authorList>
    </citation>
    <scope>NUCLEOTIDE SEQUENCE [LARGE SCALE GENOMIC DNA]</scope>
    <source>
        <strain evidence="1 2">DSM 16190</strain>
    </source>
</reference>
<accession>A0A2T3MSM4</accession>
<gene>
    <name evidence="1" type="ORF">C9I89_20340</name>
</gene>
<sequence length="66" mass="7560">MVIRDERRALILRYCPKEKAIESRFKKAVIKLGTDSTNAAVLSDFQTVFVGYLSALDEGSKWLSHW</sequence>
<dbReference type="RefSeq" id="WP_107285161.1">
    <property type="nucleotide sequence ID" value="NZ_PYMC01000022.1"/>
</dbReference>
<evidence type="ECO:0000313" key="1">
    <source>
        <dbReference type="EMBL" id="PSW01152.1"/>
    </source>
</evidence>
<keyword evidence="2" id="KW-1185">Reference proteome</keyword>
<proteinExistence type="predicted"/>
<name>A0A2T3MSM4_9GAMM</name>
<dbReference type="EMBL" id="PYMC01000022">
    <property type="protein sequence ID" value="PSW01152.1"/>
    <property type="molecule type" value="Genomic_DNA"/>
</dbReference>
<evidence type="ECO:0000313" key="2">
    <source>
        <dbReference type="Proteomes" id="UP000240904"/>
    </source>
</evidence>
<dbReference type="AlphaFoldDB" id="A0A2T3MSM4"/>
<organism evidence="1 2">
    <name type="scientific">Photobacterium lipolyticum</name>
    <dbReference type="NCBI Taxonomy" id="266810"/>
    <lineage>
        <taxon>Bacteria</taxon>
        <taxon>Pseudomonadati</taxon>
        <taxon>Pseudomonadota</taxon>
        <taxon>Gammaproteobacteria</taxon>
        <taxon>Vibrionales</taxon>
        <taxon>Vibrionaceae</taxon>
        <taxon>Photobacterium</taxon>
    </lineage>
</organism>
<protein>
    <submittedName>
        <fullName evidence="1">Uncharacterized protein</fullName>
    </submittedName>
</protein>
<comment type="caution">
    <text evidence="1">The sequence shown here is derived from an EMBL/GenBank/DDBJ whole genome shotgun (WGS) entry which is preliminary data.</text>
</comment>
<dbReference type="Proteomes" id="UP000240904">
    <property type="component" value="Unassembled WGS sequence"/>
</dbReference>